<evidence type="ECO:0000313" key="2">
    <source>
        <dbReference type="Proteomes" id="UP000017651"/>
    </source>
</evidence>
<dbReference type="EMBL" id="KF669650">
    <property type="protein sequence ID" value="AGY47186.1"/>
    <property type="molecule type" value="Genomic_DNA"/>
</dbReference>
<accession>U5PTV3</accession>
<dbReference type="RefSeq" id="YP_009004289.1">
    <property type="nucleotide sequence ID" value="NC_023549.1"/>
</dbReference>
<name>U5PTV3_9CAUD</name>
<organism evidence="1 2">
    <name type="scientific">Clavibacter phage CN1A</name>
    <dbReference type="NCBI Taxonomy" id="1406793"/>
    <lineage>
        <taxon>Viruses</taxon>
        <taxon>Duplodnaviria</taxon>
        <taxon>Heunggongvirae</taxon>
        <taxon>Uroviricota</taxon>
        <taxon>Caudoviricetes</taxon>
        <taxon>Cinunavirus</taxon>
        <taxon>Cinunavirus CN1A</taxon>
    </lineage>
</organism>
<keyword evidence="2" id="KW-1185">Reference proteome</keyword>
<dbReference type="KEGG" id="vg:18506597"/>
<dbReference type="Proteomes" id="UP000017651">
    <property type="component" value="Segment"/>
</dbReference>
<evidence type="ECO:0000313" key="1">
    <source>
        <dbReference type="EMBL" id="AGY47186.1"/>
    </source>
</evidence>
<dbReference type="GeneID" id="18506597"/>
<reference evidence="1 2" key="1">
    <citation type="journal article" date="2013" name="Genome Announc.">
        <title>Complete Genome of Clavibacter michiganensis subsp. sepedonicusis Siphophage CN1A.</title>
        <authorList>
            <person name="Kongari R.R."/>
            <person name="Yao G.W."/>
            <person name="Chamakura K.R."/>
            <person name="Kuty Everett G.F."/>
        </authorList>
    </citation>
    <scope>NUCLEOTIDE SEQUENCE [LARGE SCALE GENOMIC DNA]</scope>
</reference>
<sequence length="77" mass="8379">MSRQDPTDTPAHKALDLLQRGGQTALDTVRDLLLDGDEAAWLSGMIEGYVEAHPGLANHKMTKSIYAKANKIAGFTR</sequence>
<protein>
    <submittedName>
        <fullName evidence="1">Uncharacterized protein</fullName>
    </submittedName>
</protein>
<proteinExistence type="predicted"/>
<gene>
    <name evidence="1" type="ORF">CN1A_77</name>
</gene>